<feature type="compositionally biased region" description="Polar residues" evidence="1">
    <location>
        <begin position="205"/>
        <end position="218"/>
    </location>
</feature>
<accession>A0A6L2LGV2</accession>
<comment type="caution">
    <text evidence="2">The sequence shown here is derived from an EMBL/GenBank/DDBJ whole genome shotgun (WGS) entry which is preliminary data.</text>
</comment>
<feature type="compositionally biased region" description="Polar residues" evidence="1">
    <location>
        <begin position="176"/>
        <end position="198"/>
    </location>
</feature>
<feature type="compositionally biased region" description="Basic and acidic residues" evidence="1">
    <location>
        <begin position="1"/>
        <end position="24"/>
    </location>
</feature>
<evidence type="ECO:0000256" key="1">
    <source>
        <dbReference type="SAM" id="MobiDB-lite"/>
    </source>
</evidence>
<proteinExistence type="predicted"/>
<feature type="region of interest" description="Disordered" evidence="1">
    <location>
        <begin position="51"/>
        <end position="72"/>
    </location>
</feature>
<feature type="region of interest" description="Disordered" evidence="1">
    <location>
        <begin position="174"/>
        <end position="218"/>
    </location>
</feature>
<feature type="compositionally biased region" description="Polar residues" evidence="1">
    <location>
        <begin position="283"/>
        <end position="292"/>
    </location>
</feature>
<dbReference type="EMBL" id="BKCJ010004178">
    <property type="protein sequence ID" value="GEU59474.1"/>
    <property type="molecule type" value="Genomic_DNA"/>
</dbReference>
<sequence length="340" mass="38422">MEFVKKSIDERALHKREHDSRVNERQMQTTEGKVDTCKVLDASLVDIEISRTESKKQDTNNRSGNDAHADDADIRPIYDEELMAEEKGFAIAALKNVLRKLTRTSVNTKFAKSSILGKAVLLSLRNQSVVRQPTAFKERESSFTKSHHMIAPSSSRYSSNDMVHNHYLEEAKKQTQEIGRNSRLSVMPSARSQSTANGSKPKPMINNQNSRNWPASKSSCVTTKTMPIAEHPRNSRNFSDSKHFVCSTCQKCVFNANHDSCVTKFLNKVNSRGNVPSDKATNRNKPVEQTSFAKKPKRPISQGHKFSIKKTSIMHEKTMTPRSCLRWKPMGKIFNAVGLR</sequence>
<organism evidence="2">
    <name type="scientific">Tanacetum cinerariifolium</name>
    <name type="common">Dalmatian daisy</name>
    <name type="synonym">Chrysanthemum cinerariifolium</name>
    <dbReference type="NCBI Taxonomy" id="118510"/>
    <lineage>
        <taxon>Eukaryota</taxon>
        <taxon>Viridiplantae</taxon>
        <taxon>Streptophyta</taxon>
        <taxon>Embryophyta</taxon>
        <taxon>Tracheophyta</taxon>
        <taxon>Spermatophyta</taxon>
        <taxon>Magnoliopsida</taxon>
        <taxon>eudicotyledons</taxon>
        <taxon>Gunneridae</taxon>
        <taxon>Pentapetalae</taxon>
        <taxon>asterids</taxon>
        <taxon>campanulids</taxon>
        <taxon>Asterales</taxon>
        <taxon>Asteraceae</taxon>
        <taxon>Asteroideae</taxon>
        <taxon>Anthemideae</taxon>
        <taxon>Anthemidinae</taxon>
        <taxon>Tanacetum</taxon>
    </lineage>
</organism>
<dbReference type="AlphaFoldDB" id="A0A6L2LGV2"/>
<protein>
    <submittedName>
        <fullName evidence="2">Uncharacterized protein</fullName>
    </submittedName>
</protein>
<gene>
    <name evidence="2" type="ORF">Tci_031452</name>
</gene>
<feature type="region of interest" description="Disordered" evidence="1">
    <location>
        <begin position="273"/>
        <end position="300"/>
    </location>
</feature>
<name>A0A6L2LGV2_TANCI</name>
<feature type="region of interest" description="Disordered" evidence="1">
    <location>
        <begin position="140"/>
        <end position="159"/>
    </location>
</feature>
<evidence type="ECO:0000313" key="2">
    <source>
        <dbReference type="EMBL" id="GEU59474.1"/>
    </source>
</evidence>
<feature type="region of interest" description="Disordered" evidence="1">
    <location>
        <begin position="1"/>
        <end position="30"/>
    </location>
</feature>
<reference evidence="2" key="1">
    <citation type="journal article" date="2019" name="Sci. Rep.">
        <title>Draft genome of Tanacetum cinerariifolium, the natural source of mosquito coil.</title>
        <authorList>
            <person name="Yamashiro T."/>
            <person name="Shiraishi A."/>
            <person name="Satake H."/>
            <person name="Nakayama K."/>
        </authorList>
    </citation>
    <scope>NUCLEOTIDE SEQUENCE</scope>
</reference>